<name>A0A9J7AN51_9PROT</name>
<dbReference type="AlphaFoldDB" id="A0A9J7AN51"/>
<dbReference type="Proteomes" id="UP001060336">
    <property type="component" value="Chromosome"/>
</dbReference>
<reference evidence="1" key="1">
    <citation type="submission" date="2022-08" db="EMBL/GenBank/DDBJ databases">
        <title>Nisaea acidiphila sp. nov., isolated from a marine algal debris and emended description of the genus Nisaea Urios et al. 2008.</title>
        <authorList>
            <person name="Kwon K."/>
        </authorList>
    </citation>
    <scope>NUCLEOTIDE SEQUENCE</scope>
    <source>
        <strain evidence="1">MEBiC11861</strain>
    </source>
</reference>
<dbReference type="EMBL" id="CP102480">
    <property type="protein sequence ID" value="UUX48378.1"/>
    <property type="molecule type" value="Genomic_DNA"/>
</dbReference>
<gene>
    <name evidence="1" type="ORF">NUH88_13245</name>
</gene>
<sequence>MAPIVWNPYALFERQIAWIRDEPRVVALLATGIREAEIFRRFPIGKPVFPLRIGMDYADIAHREARPLNDGSVVIGYLGHKNAPLDFMRGMLARRRTLSRRIEWVPLDFEDRDAWVRDLPRCDLLLAMRPLSGSALPLLEAMAAGVPICADHGGALSGGASPSNGTWLESATLEINAKIAGEFLERLCSDGSAMARICADAALFAGQSSASATFLENQKTWRALLSLGAPS</sequence>
<dbReference type="Gene3D" id="3.40.50.2000">
    <property type="entry name" value="Glycogen Phosphorylase B"/>
    <property type="match status" value="1"/>
</dbReference>
<evidence type="ECO:0000313" key="1">
    <source>
        <dbReference type="EMBL" id="UUX48378.1"/>
    </source>
</evidence>
<dbReference type="RefSeq" id="WP_257766885.1">
    <property type="nucleotide sequence ID" value="NZ_CP102480.1"/>
</dbReference>
<evidence type="ECO:0000313" key="2">
    <source>
        <dbReference type="Proteomes" id="UP001060336"/>
    </source>
</evidence>
<keyword evidence="2" id="KW-1185">Reference proteome</keyword>
<dbReference type="KEGG" id="naci:NUH88_13245"/>
<protein>
    <submittedName>
        <fullName evidence="1">Uncharacterized protein</fullName>
    </submittedName>
</protein>
<accession>A0A9J7AN51</accession>
<proteinExistence type="predicted"/>
<organism evidence="1 2">
    <name type="scientific">Nisaea acidiphila</name>
    <dbReference type="NCBI Taxonomy" id="1862145"/>
    <lineage>
        <taxon>Bacteria</taxon>
        <taxon>Pseudomonadati</taxon>
        <taxon>Pseudomonadota</taxon>
        <taxon>Alphaproteobacteria</taxon>
        <taxon>Rhodospirillales</taxon>
        <taxon>Thalassobaculaceae</taxon>
        <taxon>Nisaea</taxon>
    </lineage>
</organism>